<name>A0A397JCA7_9GLOM</name>
<gene>
    <name evidence="2" type="ORF">Glove_108g35</name>
</gene>
<dbReference type="OrthoDB" id="2405299at2759"/>
<comment type="caution">
    <text evidence="2">The sequence shown here is derived from an EMBL/GenBank/DDBJ whole genome shotgun (WGS) entry which is preliminary data.</text>
</comment>
<reference evidence="2 3" key="1">
    <citation type="submission" date="2018-08" db="EMBL/GenBank/DDBJ databases">
        <title>Genome and evolution of the arbuscular mycorrhizal fungus Diversispora epigaea (formerly Glomus versiforme) and its bacterial endosymbionts.</title>
        <authorList>
            <person name="Sun X."/>
            <person name="Fei Z."/>
            <person name="Harrison M."/>
        </authorList>
    </citation>
    <scope>NUCLEOTIDE SEQUENCE [LARGE SCALE GENOMIC DNA]</scope>
    <source>
        <strain evidence="2 3">IT104</strain>
    </source>
</reference>
<evidence type="ECO:0000313" key="3">
    <source>
        <dbReference type="Proteomes" id="UP000266861"/>
    </source>
</evidence>
<feature type="coiled-coil region" evidence="1">
    <location>
        <begin position="48"/>
        <end position="89"/>
    </location>
</feature>
<evidence type="ECO:0000313" key="2">
    <source>
        <dbReference type="EMBL" id="RHZ82593.1"/>
    </source>
</evidence>
<dbReference type="Proteomes" id="UP000266861">
    <property type="component" value="Unassembled WGS sequence"/>
</dbReference>
<sequence length="264" mass="31830">MPDQETQTQDTDPICDHEEEINCCVKKELDNLSRQLLEFNEKTFDSFMQEITKQLEEWVNANNKLYCEIDQQKIKLQEAEKKLTSLKRHPILKQYPTFSHICSKSELCRDKYIKVYPYMIGNNDNVPKNRNYGKRYILCDDLVIVVQHQDKVLWKTVQYFFEFIARDKNCPWYKNYLMTLSGRHERISSIYIVQRYFETHPNIHANLTYISLHRDCTLETIKQILKDMYDDYEFLAKKVYEVIKKHYVIIDIQRSANDLLSIHY</sequence>
<evidence type="ECO:0000256" key="1">
    <source>
        <dbReference type="SAM" id="Coils"/>
    </source>
</evidence>
<keyword evidence="3" id="KW-1185">Reference proteome</keyword>
<protein>
    <submittedName>
        <fullName evidence="2">Uncharacterized protein</fullName>
    </submittedName>
</protein>
<accession>A0A397JCA7</accession>
<proteinExistence type="predicted"/>
<dbReference type="AlphaFoldDB" id="A0A397JCA7"/>
<keyword evidence="1" id="KW-0175">Coiled coil</keyword>
<organism evidence="2 3">
    <name type="scientific">Diversispora epigaea</name>
    <dbReference type="NCBI Taxonomy" id="1348612"/>
    <lineage>
        <taxon>Eukaryota</taxon>
        <taxon>Fungi</taxon>
        <taxon>Fungi incertae sedis</taxon>
        <taxon>Mucoromycota</taxon>
        <taxon>Glomeromycotina</taxon>
        <taxon>Glomeromycetes</taxon>
        <taxon>Diversisporales</taxon>
        <taxon>Diversisporaceae</taxon>
        <taxon>Diversispora</taxon>
    </lineage>
</organism>
<dbReference type="EMBL" id="PQFF01000101">
    <property type="protein sequence ID" value="RHZ82593.1"/>
    <property type="molecule type" value="Genomic_DNA"/>
</dbReference>